<dbReference type="KEGG" id="vbh:CMV30_02870"/>
<dbReference type="InterPro" id="IPR001789">
    <property type="entry name" value="Sig_transdc_resp-reg_receiver"/>
</dbReference>
<dbReference type="InterPro" id="IPR011006">
    <property type="entry name" value="CheY-like_superfamily"/>
</dbReference>
<dbReference type="SUPFAM" id="SSF52172">
    <property type="entry name" value="CheY-like"/>
    <property type="match status" value="1"/>
</dbReference>
<dbReference type="RefSeq" id="WP_096054625.1">
    <property type="nucleotide sequence ID" value="NZ_CP023344.1"/>
</dbReference>
<dbReference type="PANTHER" id="PTHR44591">
    <property type="entry name" value="STRESS RESPONSE REGULATOR PROTEIN 1"/>
    <property type="match status" value="1"/>
</dbReference>
<evidence type="ECO:0000313" key="4">
    <source>
        <dbReference type="EMBL" id="ATC62990.1"/>
    </source>
</evidence>
<dbReference type="Pfam" id="PF00072">
    <property type="entry name" value="Response_reg"/>
    <property type="match status" value="1"/>
</dbReference>
<dbReference type="AlphaFoldDB" id="A0A290Q742"/>
<keyword evidence="5" id="KW-1185">Reference proteome</keyword>
<dbReference type="EMBL" id="CP023344">
    <property type="protein sequence ID" value="ATC62990.1"/>
    <property type="molecule type" value="Genomic_DNA"/>
</dbReference>
<sequence>MKRTVLAIDDALTMRKLVSFTLRTAGLDVVEAPDGADAIELLKTRSFDLIITDVNMPRLNGIEFTRQARQLPHGKTVPILMLTTESDPEKKNLARAAGASGWIVKPFQQEQLLAVVGKVLPGAIAPAA</sequence>
<organism evidence="4 5">
    <name type="scientific">Nibricoccus aquaticus</name>
    <dbReference type="NCBI Taxonomy" id="2576891"/>
    <lineage>
        <taxon>Bacteria</taxon>
        <taxon>Pseudomonadati</taxon>
        <taxon>Verrucomicrobiota</taxon>
        <taxon>Opitutia</taxon>
        <taxon>Opitutales</taxon>
        <taxon>Opitutaceae</taxon>
        <taxon>Nibricoccus</taxon>
    </lineage>
</organism>
<dbReference type="SMART" id="SM00448">
    <property type="entry name" value="REC"/>
    <property type="match status" value="1"/>
</dbReference>
<evidence type="ECO:0000313" key="5">
    <source>
        <dbReference type="Proteomes" id="UP000217265"/>
    </source>
</evidence>
<dbReference type="OrthoDB" id="9797769at2"/>
<dbReference type="Proteomes" id="UP000217265">
    <property type="component" value="Chromosome"/>
</dbReference>
<feature type="modified residue" description="4-aspartylphosphate" evidence="2">
    <location>
        <position position="53"/>
    </location>
</feature>
<keyword evidence="1 2" id="KW-0597">Phosphoprotein</keyword>
<gene>
    <name evidence="4" type="ORF">CMV30_02870</name>
</gene>
<dbReference type="PROSITE" id="PS50110">
    <property type="entry name" value="RESPONSE_REGULATORY"/>
    <property type="match status" value="1"/>
</dbReference>
<evidence type="ECO:0000256" key="1">
    <source>
        <dbReference type="ARBA" id="ARBA00022553"/>
    </source>
</evidence>
<evidence type="ECO:0000256" key="2">
    <source>
        <dbReference type="PROSITE-ProRule" id="PRU00169"/>
    </source>
</evidence>
<accession>A0A290Q742</accession>
<reference evidence="4 5" key="1">
    <citation type="submission" date="2017-09" db="EMBL/GenBank/DDBJ databases">
        <title>Complete genome sequence of Verrucomicrobial strain HZ-65, isolated from freshwater.</title>
        <authorList>
            <person name="Choi A."/>
        </authorList>
    </citation>
    <scope>NUCLEOTIDE SEQUENCE [LARGE SCALE GENOMIC DNA]</scope>
    <source>
        <strain evidence="4 5">HZ-65</strain>
    </source>
</reference>
<dbReference type="Gene3D" id="3.40.50.2300">
    <property type="match status" value="1"/>
</dbReference>
<proteinExistence type="predicted"/>
<dbReference type="GO" id="GO:0000160">
    <property type="term" value="P:phosphorelay signal transduction system"/>
    <property type="evidence" value="ECO:0007669"/>
    <property type="project" value="InterPro"/>
</dbReference>
<feature type="domain" description="Response regulatory" evidence="3">
    <location>
        <begin position="4"/>
        <end position="120"/>
    </location>
</feature>
<dbReference type="InterPro" id="IPR050595">
    <property type="entry name" value="Bact_response_regulator"/>
</dbReference>
<protein>
    <submittedName>
        <fullName evidence="4">Response regulator</fullName>
    </submittedName>
</protein>
<dbReference type="PANTHER" id="PTHR44591:SF25">
    <property type="entry name" value="CHEMOTAXIS TWO-COMPONENT RESPONSE REGULATOR"/>
    <property type="match status" value="1"/>
</dbReference>
<name>A0A290Q742_9BACT</name>
<evidence type="ECO:0000259" key="3">
    <source>
        <dbReference type="PROSITE" id="PS50110"/>
    </source>
</evidence>